<accession>A0A2R6P623</accession>
<dbReference type="PANTHER" id="PTHR35632">
    <property type="entry name" value="MAJOR POLLEN ALLERGEN OLE E 6-LIKE"/>
    <property type="match status" value="1"/>
</dbReference>
<dbReference type="InterPro" id="IPR015333">
    <property type="entry name" value="Pollen_allergen_ole-e-6"/>
</dbReference>
<keyword evidence="3" id="KW-1185">Reference proteome</keyword>
<dbReference type="PANTHER" id="PTHR35632:SF1">
    <property type="entry name" value="MAJOR POLLEN ALLERGEN OLE E 6-LIKE"/>
    <property type="match status" value="1"/>
</dbReference>
<feature type="chain" id="PRO_5015311909" evidence="1">
    <location>
        <begin position="27"/>
        <end position="138"/>
    </location>
</feature>
<dbReference type="InterPro" id="IPR036466">
    <property type="entry name" value="Pollen_allergen_ole-e-6_sf"/>
</dbReference>
<dbReference type="AlphaFoldDB" id="A0A2R6P623"/>
<dbReference type="Pfam" id="PF09253">
    <property type="entry name" value="Ole_e_6"/>
    <property type="match status" value="1"/>
</dbReference>
<reference evidence="3" key="2">
    <citation type="journal article" date="2018" name="BMC Genomics">
        <title>A manually annotated Actinidia chinensis var. chinensis (kiwifruit) genome highlights the challenges associated with draft genomes and gene prediction in plants.</title>
        <authorList>
            <person name="Pilkington S.M."/>
            <person name="Crowhurst R."/>
            <person name="Hilario E."/>
            <person name="Nardozza S."/>
            <person name="Fraser L."/>
            <person name="Peng Y."/>
            <person name="Gunaseelan K."/>
            <person name="Simpson R."/>
            <person name="Tahir J."/>
            <person name="Deroles S.C."/>
            <person name="Templeton K."/>
            <person name="Luo Z."/>
            <person name="Davy M."/>
            <person name="Cheng C."/>
            <person name="McNeilage M."/>
            <person name="Scaglione D."/>
            <person name="Liu Y."/>
            <person name="Zhang Q."/>
            <person name="Datson P."/>
            <person name="De Silva N."/>
            <person name="Gardiner S.E."/>
            <person name="Bassett H."/>
            <person name="Chagne D."/>
            <person name="McCallum J."/>
            <person name="Dzierzon H."/>
            <person name="Deng C."/>
            <person name="Wang Y.Y."/>
            <person name="Barron L."/>
            <person name="Manako K."/>
            <person name="Bowen J."/>
            <person name="Foster T.M."/>
            <person name="Erridge Z.A."/>
            <person name="Tiffin H."/>
            <person name="Waite C.N."/>
            <person name="Davies K.M."/>
            <person name="Grierson E.P."/>
            <person name="Laing W.A."/>
            <person name="Kirk R."/>
            <person name="Chen X."/>
            <person name="Wood M."/>
            <person name="Montefiori M."/>
            <person name="Brummell D.A."/>
            <person name="Schwinn K.E."/>
            <person name="Catanach A."/>
            <person name="Fullerton C."/>
            <person name="Li D."/>
            <person name="Meiyalaghan S."/>
            <person name="Nieuwenhuizen N."/>
            <person name="Read N."/>
            <person name="Prakash R."/>
            <person name="Hunter D."/>
            <person name="Zhang H."/>
            <person name="McKenzie M."/>
            <person name="Knabel M."/>
            <person name="Harris A."/>
            <person name="Allan A.C."/>
            <person name="Gleave A."/>
            <person name="Chen A."/>
            <person name="Janssen B.J."/>
            <person name="Plunkett B."/>
            <person name="Ampomah-Dwamena C."/>
            <person name="Voogd C."/>
            <person name="Leif D."/>
            <person name="Lafferty D."/>
            <person name="Souleyre E.J.F."/>
            <person name="Varkonyi-Gasic E."/>
            <person name="Gambi F."/>
            <person name="Hanley J."/>
            <person name="Yao J.L."/>
            <person name="Cheung J."/>
            <person name="David K.M."/>
            <person name="Warren B."/>
            <person name="Marsh K."/>
            <person name="Snowden K.C."/>
            <person name="Lin-Wang K."/>
            <person name="Brian L."/>
            <person name="Martinez-Sanchez M."/>
            <person name="Wang M."/>
            <person name="Ileperuma N."/>
            <person name="Macnee N."/>
            <person name="Campin R."/>
            <person name="McAtee P."/>
            <person name="Drummond R.S.M."/>
            <person name="Espley R.V."/>
            <person name="Ireland H.S."/>
            <person name="Wu R."/>
            <person name="Atkinson R.G."/>
            <person name="Karunairetnam S."/>
            <person name="Bulley S."/>
            <person name="Chunkath S."/>
            <person name="Hanley Z."/>
            <person name="Storey R."/>
            <person name="Thrimawithana A.H."/>
            <person name="Thomson S."/>
            <person name="David C."/>
            <person name="Testolin R."/>
            <person name="Huang H."/>
            <person name="Hellens R.P."/>
            <person name="Schaffer R.J."/>
        </authorList>
    </citation>
    <scope>NUCLEOTIDE SEQUENCE [LARGE SCALE GENOMIC DNA]</scope>
    <source>
        <strain evidence="3">cv. Red5</strain>
    </source>
</reference>
<feature type="signal peptide" evidence="1">
    <location>
        <begin position="1"/>
        <end position="26"/>
    </location>
</feature>
<evidence type="ECO:0000313" key="3">
    <source>
        <dbReference type="Proteomes" id="UP000241394"/>
    </source>
</evidence>
<evidence type="ECO:0000313" key="2">
    <source>
        <dbReference type="EMBL" id="PSR86088.1"/>
    </source>
</evidence>
<dbReference type="EMBL" id="NKQK01000028">
    <property type="protein sequence ID" value="PSR86088.1"/>
    <property type="molecule type" value="Genomic_DNA"/>
</dbReference>
<gene>
    <name evidence="2" type="ORF">CEY00_Acc31717</name>
</gene>
<dbReference type="OrthoDB" id="1869791at2759"/>
<comment type="caution">
    <text evidence="2">The sequence shown here is derived from an EMBL/GenBank/DDBJ whole genome shotgun (WGS) entry which is preliminary data.</text>
</comment>
<keyword evidence="1" id="KW-0732">Signal</keyword>
<dbReference type="InParanoid" id="A0A2R6P623"/>
<proteinExistence type="predicted"/>
<dbReference type="Gramene" id="PSR86088">
    <property type="protein sequence ID" value="PSR86088"/>
    <property type="gene ID" value="CEY00_Acc31717"/>
</dbReference>
<dbReference type="SUPFAM" id="SSF111388">
    <property type="entry name" value="Pollen allergen ole e 6"/>
    <property type="match status" value="1"/>
</dbReference>
<protein>
    <submittedName>
        <fullName evidence="2">Major pollen allergen Ole e like</fullName>
    </submittedName>
</protein>
<evidence type="ECO:0000256" key="1">
    <source>
        <dbReference type="SAM" id="SignalP"/>
    </source>
</evidence>
<name>A0A2R6P623_ACTCC</name>
<sequence length="138" mass="15187">MAQKFVAVFLMCMVIAAAMHVREAEAIGEVYKTCYEGCQKDCLSGNGFTFCEMKCDTDCTAKEAAAKMDAFKSGLGIRFLNGADPSLIYSRPSEMLATVRASRASSPARDWRRLTASLGVITRRIWLTSQLSPIRSLD</sequence>
<organism evidence="2 3">
    <name type="scientific">Actinidia chinensis var. chinensis</name>
    <name type="common">Chinese soft-hair kiwi</name>
    <dbReference type="NCBI Taxonomy" id="1590841"/>
    <lineage>
        <taxon>Eukaryota</taxon>
        <taxon>Viridiplantae</taxon>
        <taxon>Streptophyta</taxon>
        <taxon>Embryophyta</taxon>
        <taxon>Tracheophyta</taxon>
        <taxon>Spermatophyta</taxon>
        <taxon>Magnoliopsida</taxon>
        <taxon>eudicotyledons</taxon>
        <taxon>Gunneridae</taxon>
        <taxon>Pentapetalae</taxon>
        <taxon>asterids</taxon>
        <taxon>Ericales</taxon>
        <taxon>Actinidiaceae</taxon>
        <taxon>Actinidia</taxon>
    </lineage>
</organism>
<dbReference type="Gene3D" id="1.10.287.720">
    <property type="entry name" value="Pollen allergen ole e 6"/>
    <property type="match status" value="1"/>
</dbReference>
<dbReference type="Proteomes" id="UP000241394">
    <property type="component" value="Chromosome LG28"/>
</dbReference>
<reference evidence="2 3" key="1">
    <citation type="submission" date="2017-07" db="EMBL/GenBank/DDBJ databases">
        <title>An improved, manually edited Actinidia chinensis var. chinensis (kiwifruit) genome highlights the challenges associated with draft genomes and gene prediction in plants.</title>
        <authorList>
            <person name="Pilkington S."/>
            <person name="Crowhurst R."/>
            <person name="Hilario E."/>
            <person name="Nardozza S."/>
            <person name="Fraser L."/>
            <person name="Peng Y."/>
            <person name="Gunaseelan K."/>
            <person name="Simpson R."/>
            <person name="Tahir J."/>
            <person name="Deroles S."/>
            <person name="Templeton K."/>
            <person name="Luo Z."/>
            <person name="Davy M."/>
            <person name="Cheng C."/>
            <person name="Mcneilage M."/>
            <person name="Scaglione D."/>
            <person name="Liu Y."/>
            <person name="Zhang Q."/>
            <person name="Datson P."/>
            <person name="De Silva N."/>
            <person name="Gardiner S."/>
            <person name="Bassett H."/>
            <person name="Chagne D."/>
            <person name="Mccallum J."/>
            <person name="Dzierzon H."/>
            <person name="Deng C."/>
            <person name="Wang Y.-Y."/>
            <person name="Barron N."/>
            <person name="Manako K."/>
            <person name="Bowen J."/>
            <person name="Foster T."/>
            <person name="Erridge Z."/>
            <person name="Tiffin H."/>
            <person name="Waite C."/>
            <person name="Davies K."/>
            <person name="Grierson E."/>
            <person name="Laing W."/>
            <person name="Kirk R."/>
            <person name="Chen X."/>
            <person name="Wood M."/>
            <person name="Montefiori M."/>
            <person name="Brummell D."/>
            <person name="Schwinn K."/>
            <person name="Catanach A."/>
            <person name="Fullerton C."/>
            <person name="Li D."/>
            <person name="Meiyalaghan S."/>
            <person name="Nieuwenhuizen N."/>
            <person name="Read N."/>
            <person name="Prakash R."/>
            <person name="Hunter D."/>
            <person name="Zhang H."/>
            <person name="Mckenzie M."/>
            <person name="Knabel M."/>
            <person name="Harris A."/>
            <person name="Allan A."/>
            <person name="Chen A."/>
            <person name="Janssen B."/>
            <person name="Plunkett B."/>
            <person name="Dwamena C."/>
            <person name="Voogd C."/>
            <person name="Leif D."/>
            <person name="Lafferty D."/>
            <person name="Souleyre E."/>
            <person name="Varkonyi-Gasic E."/>
            <person name="Gambi F."/>
            <person name="Hanley J."/>
            <person name="Yao J.-L."/>
            <person name="Cheung J."/>
            <person name="David K."/>
            <person name="Warren B."/>
            <person name="Marsh K."/>
            <person name="Snowden K."/>
            <person name="Lin-Wang K."/>
            <person name="Brian L."/>
            <person name="Martinez-Sanchez M."/>
            <person name="Wang M."/>
            <person name="Ileperuma N."/>
            <person name="Macnee N."/>
            <person name="Campin R."/>
            <person name="Mcatee P."/>
            <person name="Drummond R."/>
            <person name="Espley R."/>
            <person name="Ireland H."/>
            <person name="Wu R."/>
            <person name="Atkinson R."/>
            <person name="Karunairetnam S."/>
            <person name="Bulley S."/>
            <person name="Chunkath S."/>
            <person name="Hanley Z."/>
            <person name="Storey R."/>
            <person name="Thrimawithana A."/>
            <person name="Thomson S."/>
            <person name="David C."/>
            <person name="Testolin R."/>
        </authorList>
    </citation>
    <scope>NUCLEOTIDE SEQUENCE [LARGE SCALE GENOMIC DNA]</scope>
    <source>
        <strain evidence="3">cv. Red5</strain>
        <tissue evidence="2">Young leaf</tissue>
    </source>
</reference>